<dbReference type="Proteomes" id="UP000617041">
    <property type="component" value="Unassembled WGS sequence"/>
</dbReference>
<keyword evidence="6 8" id="KW-1133">Transmembrane helix</keyword>
<name>A0A934PYR7_9BURK</name>
<dbReference type="AlphaFoldDB" id="A0A934PYR7"/>
<reference evidence="9" key="1">
    <citation type="submission" date="2020-12" db="EMBL/GenBank/DDBJ databases">
        <title>Ramlibacter sp. nov., isolated from a freshwater alga, Cryptomonas.</title>
        <authorList>
            <person name="Kim H.M."/>
            <person name="Jeon C.O."/>
        </authorList>
    </citation>
    <scope>NUCLEOTIDE SEQUENCE</scope>
    <source>
        <strain evidence="9">CrO1</strain>
    </source>
</reference>
<organism evidence="9 10">
    <name type="scientific">Ramlibacter algicola</name>
    <dbReference type="NCBI Taxonomy" id="2795217"/>
    <lineage>
        <taxon>Bacteria</taxon>
        <taxon>Pseudomonadati</taxon>
        <taxon>Pseudomonadota</taxon>
        <taxon>Betaproteobacteria</taxon>
        <taxon>Burkholderiales</taxon>
        <taxon>Comamonadaceae</taxon>
        <taxon>Ramlibacter</taxon>
    </lineage>
</organism>
<protein>
    <submittedName>
        <fullName evidence="9">AEC family transporter</fullName>
    </submittedName>
</protein>
<dbReference type="EMBL" id="JAEDAO010000001">
    <property type="protein sequence ID" value="MBK0393020.1"/>
    <property type="molecule type" value="Genomic_DNA"/>
</dbReference>
<evidence type="ECO:0000256" key="8">
    <source>
        <dbReference type="SAM" id="Phobius"/>
    </source>
</evidence>
<dbReference type="RefSeq" id="WP_200787971.1">
    <property type="nucleotide sequence ID" value="NZ_JAEDAO010000001.1"/>
</dbReference>
<feature type="transmembrane region" description="Helical" evidence="8">
    <location>
        <begin position="270"/>
        <end position="292"/>
    </location>
</feature>
<evidence type="ECO:0000256" key="2">
    <source>
        <dbReference type="ARBA" id="ARBA00010145"/>
    </source>
</evidence>
<dbReference type="Gene3D" id="1.20.1530.20">
    <property type="match status" value="2"/>
</dbReference>
<evidence type="ECO:0000256" key="5">
    <source>
        <dbReference type="ARBA" id="ARBA00022692"/>
    </source>
</evidence>
<dbReference type="PANTHER" id="PTHR36838:SF1">
    <property type="entry name" value="SLR1864 PROTEIN"/>
    <property type="match status" value="1"/>
</dbReference>
<evidence type="ECO:0000256" key="6">
    <source>
        <dbReference type="ARBA" id="ARBA00022989"/>
    </source>
</evidence>
<evidence type="ECO:0000256" key="7">
    <source>
        <dbReference type="ARBA" id="ARBA00023136"/>
    </source>
</evidence>
<proteinExistence type="inferred from homology"/>
<keyword evidence="7 8" id="KW-0472">Membrane</keyword>
<comment type="subcellular location">
    <subcellularLocation>
        <location evidence="1">Cell membrane</location>
        <topology evidence="1">Multi-pass membrane protein</topology>
    </subcellularLocation>
</comment>
<dbReference type="Pfam" id="PF03547">
    <property type="entry name" value="Mem_trans"/>
    <property type="match status" value="2"/>
</dbReference>
<keyword evidence="3" id="KW-0813">Transport</keyword>
<dbReference type="InterPro" id="IPR004776">
    <property type="entry name" value="Mem_transp_PIN-like"/>
</dbReference>
<evidence type="ECO:0000313" key="9">
    <source>
        <dbReference type="EMBL" id="MBK0393020.1"/>
    </source>
</evidence>
<gene>
    <name evidence="9" type="ORF">I8E28_10500</name>
</gene>
<comment type="caution">
    <text evidence="9">The sequence shown here is derived from an EMBL/GenBank/DDBJ whole genome shotgun (WGS) entry which is preliminary data.</text>
</comment>
<comment type="similarity">
    <text evidence="2">Belongs to the auxin efflux carrier (TC 2.A.69) family.</text>
</comment>
<evidence type="ECO:0000313" key="10">
    <source>
        <dbReference type="Proteomes" id="UP000617041"/>
    </source>
</evidence>
<dbReference type="GO" id="GO:0005886">
    <property type="term" value="C:plasma membrane"/>
    <property type="evidence" value="ECO:0007669"/>
    <property type="project" value="UniProtKB-SubCell"/>
</dbReference>
<evidence type="ECO:0000256" key="1">
    <source>
        <dbReference type="ARBA" id="ARBA00004651"/>
    </source>
</evidence>
<feature type="transmembrane region" description="Helical" evidence="8">
    <location>
        <begin position="183"/>
        <end position="200"/>
    </location>
</feature>
<dbReference type="GO" id="GO:0055085">
    <property type="term" value="P:transmembrane transport"/>
    <property type="evidence" value="ECO:0007669"/>
    <property type="project" value="InterPro"/>
</dbReference>
<feature type="transmembrane region" description="Helical" evidence="8">
    <location>
        <begin position="212"/>
        <end position="233"/>
    </location>
</feature>
<sequence length="295" mass="31250">MELLLRIAQVIVPVFFVVGVGYAYGRRAQPDLGTFNRIVLDVMTPLLVYTGLANRDFHLREHLPLIGAAALLVLGTGVLAWLLARGMRTSARTLVPVVMFNNSGNMGLPLALLAFGASQFGAAVALFSVSCLLHFSLGARITSARASTRELLLSPLMVASALGFASAATGVRPPEILMTGMRLLGEPMLPLMLLSLGVRLTQLRRADVAPGLLGAFARPLLGLLLALPLAWLFDLDAAARGQLVLFAALPPAVMQFLLAERYGQEPSRVAAMILLGNALAIVFVPLALALALPGQ</sequence>
<feature type="transmembrane region" description="Helical" evidence="8">
    <location>
        <begin position="239"/>
        <end position="258"/>
    </location>
</feature>
<dbReference type="PANTHER" id="PTHR36838">
    <property type="entry name" value="AUXIN EFFLUX CARRIER FAMILY PROTEIN"/>
    <property type="match status" value="1"/>
</dbReference>
<feature type="transmembrane region" description="Helical" evidence="8">
    <location>
        <begin position="120"/>
        <end position="139"/>
    </location>
</feature>
<evidence type="ECO:0000256" key="3">
    <source>
        <dbReference type="ARBA" id="ARBA00022448"/>
    </source>
</evidence>
<evidence type="ECO:0000256" key="4">
    <source>
        <dbReference type="ARBA" id="ARBA00022475"/>
    </source>
</evidence>
<feature type="transmembrane region" description="Helical" evidence="8">
    <location>
        <begin position="6"/>
        <end position="25"/>
    </location>
</feature>
<feature type="transmembrane region" description="Helical" evidence="8">
    <location>
        <begin position="37"/>
        <end position="53"/>
    </location>
</feature>
<keyword evidence="5 8" id="KW-0812">Transmembrane</keyword>
<keyword evidence="10" id="KW-1185">Reference proteome</keyword>
<feature type="transmembrane region" description="Helical" evidence="8">
    <location>
        <begin position="93"/>
        <end position="114"/>
    </location>
</feature>
<dbReference type="InterPro" id="IPR038770">
    <property type="entry name" value="Na+/solute_symporter_sf"/>
</dbReference>
<keyword evidence="4" id="KW-1003">Cell membrane</keyword>
<feature type="transmembrane region" description="Helical" evidence="8">
    <location>
        <begin position="65"/>
        <end position="84"/>
    </location>
</feature>
<feature type="transmembrane region" description="Helical" evidence="8">
    <location>
        <begin position="151"/>
        <end position="171"/>
    </location>
</feature>
<accession>A0A934PYR7</accession>